<dbReference type="SUPFAM" id="SSF52091">
    <property type="entry name" value="SpoIIaa-like"/>
    <property type="match status" value="1"/>
</dbReference>
<accession>A0ABT3CDB4</accession>
<gene>
    <name evidence="2" type="ORF">H7J73_15650</name>
</gene>
<reference evidence="2 3" key="1">
    <citation type="journal article" date="2022" name="BMC Genomics">
        <title>Comparative genome analysis of mycobacteria focusing on tRNA and non-coding RNA.</title>
        <authorList>
            <person name="Behra P.R.K."/>
            <person name="Pettersson B.M.F."/>
            <person name="Ramesh M."/>
            <person name="Das S."/>
            <person name="Dasgupta S."/>
            <person name="Kirsebom L.A."/>
        </authorList>
    </citation>
    <scope>NUCLEOTIDE SEQUENCE [LARGE SCALE GENOMIC DNA]</scope>
    <source>
        <strain evidence="2 3">DSM 44078</strain>
    </source>
</reference>
<dbReference type="Proteomes" id="UP001526201">
    <property type="component" value="Unassembled WGS sequence"/>
</dbReference>
<protein>
    <submittedName>
        <fullName evidence="2">STAS domain-containing protein</fullName>
    </submittedName>
</protein>
<evidence type="ECO:0000313" key="2">
    <source>
        <dbReference type="EMBL" id="MCV7227468.1"/>
    </source>
</evidence>
<organism evidence="2 3">
    <name type="scientific">Mycolicibacterium komossense</name>
    <dbReference type="NCBI Taxonomy" id="1779"/>
    <lineage>
        <taxon>Bacteria</taxon>
        <taxon>Bacillati</taxon>
        <taxon>Actinomycetota</taxon>
        <taxon>Actinomycetes</taxon>
        <taxon>Mycobacteriales</taxon>
        <taxon>Mycobacteriaceae</taxon>
        <taxon>Mycolicibacterium</taxon>
    </lineage>
</organism>
<feature type="domain" description="STAS" evidence="1">
    <location>
        <begin position="39"/>
        <end position="128"/>
    </location>
</feature>
<comment type="caution">
    <text evidence="2">The sequence shown here is derived from an EMBL/GenBank/DDBJ whole genome shotgun (WGS) entry which is preliminary data.</text>
</comment>
<dbReference type="Gene3D" id="3.30.750.24">
    <property type="entry name" value="STAS domain"/>
    <property type="match status" value="1"/>
</dbReference>
<evidence type="ECO:0000259" key="1">
    <source>
        <dbReference type="Pfam" id="PF01740"/>
    </source>
</evidence>
<evidence type="ECO:0000313" key="3">
    <source>
        <dbReference type="Proteomes" id="UP001526201"/>
    </source>
</evidence>
<name>A0ABT3CDB4_9MYCO</name>
<proteinExistence type="predicted"/>
<keyword evidence="3" id="KW-1185">Reference proteome</keyword>
<sequence>MTAVGTIRLYRPAPETISESERCGRAQFTVRNAGTPRIQIAVCGEIDAVNGRALGYYIERHTGTSRQLILDLRPVDFFGSQGFTALYYASVHCSRSDVDWIVVSSPPVQRILRICDPDGELPVIDDMAAAVHRLDRLAVSRRRMHSTG</sequence>
<dbReference type="CDD" id="cd07043">
    <property type="entry name" value="STAS_anti-anti-sigma_factors"/>
    <property type="match status" value="1"/>
</dbReference>
<dbReference type="InterPro" id="IPR002645">
    <property type="entry name" value="STAS_dom"/>
</dbReference>
<dbReference type="Pfam" id="PF01740">
    <property type="entry name" value="STAS"/>
    <property type="match status" value="1"/>
</dbReference>
<dbReference type="EMBL" id="JACKTY010000029">
    <property type="protein sequence ID" value="MCV7227468.1"/>
    <property type="molecule type" value="Genomic_DNA"/>
</dbReference>
<dbReference type="InterPro" id="IPR036513">
    <property type="entry name" value="STAS_dom_sf"/>
</dbReference>